<reference evidence="2" key="1">
    <citation type="journal article" date="2011" name="Science">
        <title>The plant cell wall-decomposing machinery underlies the functional diversity of forest fungi.</title>
        <authorList>
            <person name="Eastwood D.C."/>
            <person name="Floudas D."/>
            <person name="Binder M."/>
            <person name="Majcherczyk A."/>
            <person name="Schneider P."/>
            <person name="Aerts A."/>
            <person name="Asiegbu F.O."/>
            <person name="Baker S.E."/>
            <person name="Barry K."/>
            <person name="Bendiksby M."/>
            <person name="Blumentritt M."/>
            <person name="Coutinho P.M."/>
            <person name="Cullen D."/>
            <person name="de Vries R.P."/>
            <person name="Gathman A."/>
            <person name="Goodell B."/>
            <person name="Henrissat B."/>
            <person name="Ihrmark K."/>
            <person name="Kauserud H."/>
            <person name="Kohler A."/>
            <person name="LaButti K."/>
            <person name="Lapidus A."/>
            <person name="Lavin J.L."/>
            <person name="Lee Y.-H."/>
            <person name="Lindquist E."/>
            <person name="Lilly W."/>
            <person name="Lucas S."/>
            <person name="Morin E."/>
            <person name="Murat C."/>
            <person name="Oguiza J.A."/>
            <person name="Park J."/>
            <person name="Pisabarro A.G."/>
            <person name="Riley R."/>
            <person name="Rosling A."/>
            <person name="Salamov A."/>
            <person name="Schmidt O."/>
            <person name="Schmutz J."/>
            <person name="Skrede I."/>
            <person name="Stenlid J."/>
            <person name="Wiebenga A."/>
            <person name="Xie X."/>
            <person name="Kuees U."/>
            <person name="Hibbett D.S."/>
            <person name="Hoffmeister D."/>
            <person name="Hoegberg N."/>
            <person name="Martin F."/>
            <person name="Grigoriev I.V."/>
            <person name="Watkinson S.C."/>
        </authorList>
    </citation>
    <scope>NUCLEOTIDE SEQUENCE [LARGE SCALE GENOMIC DNA]</scope>
    <source>
        <strain evidence="2">strain S7.3</strain>
    </source>
</reference>
<evidence type="ECO:0000313" key="1">
    <source>
        <dbReference type="EMBL" id="EGO04982.1"/>
    </source>
</evidence>
<keyword evidence="2" id="KW-1185">Reference proteome</keyword>
<dbReference type="Proteomes" id="UP000008063">
    <property type="component" value="Unassembled WGS sequence"/>
</dbReference>
<protein>
    <submittedName>
        <fullName evidence="1">Uncharacterized protein</fullName>
    </submittedName>
</protein>
<dbReference type="InParanoid" id="F8PHD6"/>
<proteinExistence type="predicted"/>
<evidence type="ECO:0000313" key="2">
    <source>
        <dbReference type="Proteomes" id="UP000008063"/>
    </source>
</evidence>
<dbReference type="HOGENOM" id="CLU_1548552_0_0_1"/>
<accession>F8PHD6</accession>
<dbReference type="AlphaFoldDB" id="F8PHD6"/>
<gene>
    <name evidence="1" type="ORF">SERLA73DRAFT_149278</name>
</gene>
<sequence length="181" mass="19847">MSGCFYLDQPTYYLLCLNELEVLKVSKSLGRKATSLSSIISSGSAGKYHGGDAIVALSKSKCPLDGYNSWQPEVFDSQNIIDNCPLMPALNNKSHQFLILQTELLLPNPKIRKIRTALGDKSWDDLLHSSLLILVTPGTIAYIATQALNSTAVQGSRYPVSGRLLADDQATKLENFPLNFK</sequence>
<dbReference type="EMBL" id="GL945474">
    <property type="protein sequence ID" value="EGO04982.1"/>
    <property type="molecule type" value="Genomic_DNA"/>
</dbReference>
<name>F8PHD6_SERL3</name>
<organism evidence="2">
    <name type="scientific">Serpula lacrymans var. lacrymans (strain S7.3)</name>
    <name type="common">Dry rot fungus</name>
    <dbReference type="NCBI Taxonomy" id="936435"/>
    <lineage>
        <taxon>Eukaryota</taxon>
        <taxon>Fungi</taxon>
        <taxon>Dikarya</taxon>
        <taxon>Basidiomycota</taxon>
        <taxon>Agaricomycotina</taxon>
        <taxon>Agaricomycetes</taxon>
        <taxon>Agaricomycetidae</taxon>
        <taxon>Boletales</taxon>
        <taxon>Coniophorineae</taxon>
        <taxon>Serpulaceae</taxon>
        <taxon>Serpula</taxon>
    </lineage>
</organism>